<dbReference type="Proteomes" id="UP000002027">
    <property type="component" value="Chromosome 2"/>
</dbReference>
<protein>
    <recommendedName>
        <fullName evidence="5">TrkA-N domain protein</fullName>
    </recommendedName>
</protein>
<evidence type="ECO:0000256" key="2">
    <source>
        <dbReference type="SAM" id="Phobius"/>
    </source>
</evidence>
<keyword evidence="2" id="KW-0812">Transmembrane</keyword>
<keyword evidence="2" id="KW-1133">Transmembrane helix</keyword>
<keyword evidence="4" id="KW-1185">Reference proteome</keyword>
<dbReference type="OrthoDB" id="305351at2"/>
<gene>
    <name evidence="3" type="ordered locus">Sthe_3516</name>
</gene>
<dbReference type="InParanoid" id="D1CAS2"/>
<dbReference type="InterPro" id="IPR044849">
    <property type="entry name" value="CASTOR/POLLUX/SYM8-like"/>
</dbReference>
<evidence type="ECO:0000313" key="3">
    <source>
        <dbReference type="EMBL" id="ACZ40915.1"/>
    </source>
</evidence>
<name>D1CAS2_SPHTD</name>
<dbReference type="HOGENOM" id="CLU_413811_0_0_0"/>
<dbReference type="STRING" id="479434.Sthe_3516"/>
<feature type="transmembrane region" description="Helical" evidence="2">
    <location>
        <begin position="86"/>
        <end position="107"/>
    </location>
</feature>
<dbReference type="AlphaFoldDB" id="D1CAS2"/>
<evidence type="ECO:0008006" key="5">
    <source>
        <dbReference type="Google" id="ProtNLM"/>
    </source>
</evidence>
<keyword evidence="2" id="KW-0472">Membrane</keyword>
<dbReference type="GO" id="GO:0006811">
    <property type="term" value="P:monoatomic ion transport"/>
    <property type="evidence" value="ECO:0007669"/>
    <property type="project" value="InterPro"/>
</dbReference>
<dbReference type="eggNOG" id="COG1226">
    <property type="taxonomic scope" value="Bacteria"/>
</dbReference>
<dbReference type="PANTHER" id="PTHR31563">
    <property type="entry name" value="ION CHANNEL POLLUX-RELATED"/>
    <property type="match status" value="1"/>
</dbReference>
<accession>D1CAS2</accession>
<dbReference type="EMBL" id="CP001824">
    <property type="protein sequence ID" value="ACZ40915.1"/>
    <property type="molecule type" value="Genomic_DNA"/>
</dbReference>
<proteinExistence type="predicted"/>
<dbReference type="RefSeq" id="WP_012873950.1">
    <property type="nucleotide sequence ID" value="NC_013524.1"/>
</dbReference>
<sequence length="663" mass="70439">MSSRASKHRQKRRQRVGVWLQRQVATLAGRIILLLAGIVIVTVAGNTVMYFSLDAFSSYDDALWWTMDHLFDPGALNEDRGWAQRLVGLALVAAGLIILVGILVTLATEVVERSLERLASADLPVDVRQHLLFVGWDDTTPDILQTLDYLQPHLLGGEPTPFRSIVVLAPDSLRDRRAQLQNLLHQAIPSTTTQITFGNVLQPESYERAAARDAYAIVISGAGTIDPSLGAADANAVQAAATLAGYLNQGDGTPPDTTPLVSVVLYAGEHADAAKTILPPHFNDVVVDRIITGMLALELTAPAWGKAVRNLLVSGEGAGLHLVRDDRLTGIPFRDLIGHLAAAVPLGVMTTRDGSPQSLLAPDPSTVLGPDDAVIVFAADTAAADALREVPTTDTPAWAGEIPSMTDLEVRTVLVVGFNSRIVALLRELALAPAARFHVTSLSQTPDSRRSRSVPGWVRDRLTIRYLDGDPTDGSTLRQAIRDAKPDAIIVSGDVVEHPRAPDAAAVFSYLATQQVVQGAVPVLAVAYSSTYADLLAQDAGGANLPGAAEMVGGTLAWTLLRTDITPVLAALLDPYRTTLRTVRLPDTGTPARFDALYRRALQHGAVLAGIMQPDGTPSLAPPPNTPVEPGTALLFLTSAARTRPTPPAKTDTSGVATHDQAP</sequence>
<evidence type="ECO:0000313" key="4">
    <source>
        <dbReference type="Proteomes" id="UP000002027"/>
    </source>
</evidence>
<feature type="region of interest" description="Disordered" evidence="1">
    <location>
        <begin position="640"/>
        <end position="663"/>
    </location>
</feature>
<reference evidence="4" key="1">
    <citation type="submission" date="2009-11" db="EMBL/GenBank/DDBJ databases">
        <title>The complete chromosome 2 of Sphaerobacter thermophilus DSM 20745.</title>
        <authorList>
            <person name="Lucas S."/>
            <person name="Copeland A."/>
            <person name="Lapidus A."/>
            <person name="Glavina del Rio T."/>
            <person name="Dalin E."/>
            <person name="Tice H."/>
            <person name="Bruce D."/>
            <person name="Goodwin L."/>
            <person name="Pitluck S."/>
            <person name="Kyrpides N."/>
            <person name="Mavromatis K."/>
            <person name="Ivanova N."/>
            <person name="Mikhailova N."/>
            <person name="LaButti K.M."/>
            <person name="Clum A."/>
            <person name="Sun H.I."/>
            <person name="Brettin T."/>
            <person name="Detter J.C."/>
            <person name="Han C."/>
            <person name="Larimer F."/>
            <person name="Land M."/>
            <person name="Hauser L."/>
            <person name="Markowitz V."/>
            <person name="Cheng J.F."/>
            <person name="Hugenholtz P."/>
            <person name="Woyke T."/>
            <person name="Wu D."/>
            <person name="Steenblock K."/>
            <person name="Schneider S."/>
            <person name="Pukall R."/>
            <person name="Goeker M."/>
            <person name="Klenk H.P."/>
            <person name="Eisen J.A."/>
        </authorList>
    </citation>
    <scope>NUCLEOTIDE SEQUENCE [LARGE SCALE GENOMIC DNA]</scope>
    <source>
        <strain evidence="4">ATCC 49802 / DSM 20745 / S 6022</strain>
    </source>
</reference>
<dbReference type="KEGG" id="sti:Sthe_3516"/>
<reference evidence="3 4" key="2">
    <citation type="journal article" date="2010" name="Stand. Genomic Sci.">
        <title>Complete genome sequence of Desulfohalobium retbaense type strain (HR(100)).</title>
        <authorList>
            <person name="Spring S."/>
            <person name="Nolan M."/>
            <person name="Lapidus A."/>
            <person name="Glavina Del Rio T."/>
            <person name="Copeland A."/>
            <person name="Tice H."/>
            <person name="Cheng J.F."/>
            <person name="Lucas S."/>
            <person name="Land M."/>
            <person name="Chen F."/>
            <person name="Bruce D."/>
            <person name="Goodwin L."/>
            <person name="Pitluck S."/>
            <person name="Ivanova N."/>
            <person name="Mavromatis K."/>
            <person name="Mikhailova N."/>
            <person name="Pati A."/>
            <person name="Chen A."/>
            <person name="Palaniappan K."/>
            <person name="Hauser L."/>
            <person name="Chang Y.J."/>
            <person name="Jeffries C.D."/>
            <person name="Munk C."/>
            <person name="Kiss H."/>
            <person name="Chain P."/>
            <person name="Han C."/>
            <person name="Brettin T."/>
            <person name="Detter J.C."/>
            <person name="Schuler E."/>
            <person name="Goker M."/>
            <person name="Rohde M."/>
            <person name="Bristow J."/>
            <person name="Eisen J.A."/>
            <person name="Markowitz V."/>
            <person name="Hugenholtz P."/>
            <person name="Kyrpides N.C."/>
            <person name="Klenk H.P."/>
        </authorList>
    </citation>
    <scope>NUCLEOTIDE SEQUENCE [LARGE SCALE GENOMIC DNA]</scope>
    <source>
        <strain evidence="4">ATCC 49802 / DSM 20745 / S 6022</strain>
    </source>
</reference>
<dbReference type="PANTHER" id="PTHR31563:SF10">
    <property type="entry name" value="ION CHANNEL POLLUX-RELATED"/>
    <property type="match status" value="1"/>
</dbReference>
<feature type="transmembrane region" description="Helical" evidence="2">
    <location>
        <begin position="31"/>
        <end position="53"/>
    </location>
</feature>
<evidence type="ECO:0000256" key="1">
    <source>
        <dbReference type="SAM" id="MobiDB-lite"/>
    </source>
</evidence>
<organism evidence="3 4">
    <name type="scientific">Sphaerobacter thermophilus (strain ATCC 49802 / DSM 20745 / KCCM 41009 / NCIMB 13125 / S 6022)</name>
    <dbReference type="NCBI Taxonomy" id="479434"/>
    <lineage>
        <taxon>Bacteria</taxon>
        <taxon>Pseudomonadati</taxon>
        <taxon>Thermomicrobiota</taxon>
        <taxon>Thermomicrobia</taxon>
        <taxon>Sphaerobacterales</taxon>
        <taxon>Sphaerobacterineae</taxon>
        <taxon>Sphaerobacteraceae</taxon>
        <taxon>Sphaerobacter</taxon>
    </lineage>
</organism>